<dbReference type="Proteomes" id="UP000030665">
    <property type="component" value="Unassembled WGS sequence"/>
</dbReference>
<reference evidence="2" key="2">
    <citation type="submission" date="2014-03" db="EMBL/GenBank/DDBJ databases">
        <title>The whipworm genome and dual-species transcriptomics of an intimate host-pathogen interaction.</title>
        <authorList>
            <person name="Foth B.J."/>
            <person name="Tsai I.J."/>
            <person name="Reid A.J."/>
            <person name="Bancroft A.J."/>
            <person name="Nichol S."/>
            <person name="Tracey A."/>
            <person name="Holroyd N."/>
            <person name="Cotton J.A."/>
            <person name="Stanley E.J."/>
            <person name="Zarowiecki M."/>
            <person name="Liu J.Z."/>
            <person name="Huckvale T."/>
            <person name="Cooper P.J."/>
            <person name="Grencis R.K."/>
            <person name="Berriman M."/>
        </authorList>
    </citation>
    <scope>NUCLEOTIDE SEQUENCE [LARGE SCALE GENOMIC DNA]</scope>
</reference>
<dbReference type="AlphaFoldDB" id="A0A077ZKQ2"/>
<dbReference type="EMBL" id="HG806986">
    <property type="protein sequence ID" value="CDW60273.1"/>
    <property type="molecule type" value="Genomic_DNA"/>
</dbReference>
<reference evidence="2" key="1">
    <citation type="submission" date="2014-01" db="EMBL/GenBank/DDBJ databases">
        <authorList>
            <person name="Aslett M."/>
        </authorList>
    </citation>
    <scope>NUCLEOTIDE SEQUENCE</scope>
</reference>
<evidence type="ECO:0000313" key="3">
    <source>
        <dbReference type="Proteomes" id="UP000030665"/>
    </source>
</evidence>
<protein>
    <submittedName>
        <fullName evidence="2">Uncharacterized protein</fullName>
    </submittedName>
</protein>
<sequence>MAKYEAESPKKPPGKSGIMIVVRTHNSSKLATLSSCFYPASCKDETKSSESHGYRKDVQVVHADRLKSCPGDIRFQEEKLRSPLTDQRTRRARRDHGPLQGIGPSHQHNAYQPPRMILVDYQNDSGSLDERQQLSPSTSQLPAPERPKRSSPDCFEFGMAI</sequence>
<accession>A0A077ZKQ2</accession>
<proteinExistence type="predicted"/>
<keyword evidence="3" id="KW-1185">Reference proteome</keyword>
<gene>
    <name evidence="2" type="ORF">TTRE_0000863801</name>
</gene>
<feature type="region of interest" description="Disordered" evidence="1">
    <location>
        <begin position="74"/>
        <end position="161"/>
    </location>
</feature>
<evidence type="ECO:0000313" key="2">
    <source>
        <dbReference type="EMBL" id="CDW60273.1"/>
    </source>
</evidence>
<name>A0A077ZKQ2_TRITR</name>
<organism evidence="2 3">
    <name type="scientific">Trichuris trichiura</name>
    <name type="common">Whipworm</name>
    <name type="synonym">Trichocephalus trichiurus</name>
    <dbReference type="NCBI Taxonomy" id="36087"/>
    <lineage>
        <taxon>Eukaryota</taxon>
        <taxon>Metazoa</taxon>
        <taxon>Ecdysozoa</taxon>
        <taxon>Nematoda</taxon>
        <taxon>Enoplea</taxon>
        <taxon>Dorylaimia</taxon>
        <taxon>Trichinellida</taxon>
        <taxon>Trichuridae</taxon>
        <taxon>Trichuris</taxon>
    </lineage>
</organism>
<evidence type="ECO:0000256" key="1">
    <source>
        <dbReference type="SAM" id="MobiDB-lite"/>
    </source>
</evidence>